<proteinExistence type="predicted"/>
<protein>
    <submittedName>
        <fullName evidence="1">Uncharacterized protein</fullName>
    </submittedName>
</protein>
<organism evidence="1 2">
    <name type="scientific">Batillaria attramentaria</name>
    <dbReference type="NCBI Taxonomy" id="370345"/>
    <lineage>
        <taxon>Eukaryota</taxon>
        <taxon>Metazoa</taxon>
        <taxon>Spiralia</taxon>
        <taxon>Lophotrochozoa</taxon>
        <taxon>Mollusca</taxon>
        <taxon>Gastropoda</taxon>
        <taxon>Caenogastropoda</taxon>
        <taxon>Sorbeoconcha</taxon>
        <taxon>Cerithioidea</taxon>
        <taxon>Batillariidae</taxon>
        <taxon>Batillaria</taxon>
    </lineage>
</organism>
<evidence type="ECO:0000313" key="1">
    <source>
        <dbReference type="EMBL" id="KAK7488125.1"/>
    </source>
</evidence>
<evidence type="ECO:0000313" key="2">
    <source>
        <dbReference type="Proteomes" id="UP001519460"/>
    </source>
</evidence>
<comment type="caution">
    <text evidence="1">The sequence shown here is derived from an EMBL/GenBank/DDBJ whole genome shotgun (WGS) entry which is preliminary data.</text>
</comment>
<reference evidence="1 2" key="1">
    <citation type="journal article" date="2023" name="Sci. Data">
        <title>Genome assembly of the Korean intertidal mud-creeper Batillaria attramentaria.</title>
        <authorList>
            <person name="Patra A.K."/>
            <person name="Ho P.T."/>
            <person name="Jun S."/>
            <person name="Lee S.J."/>
            <person name="Kim Y."/>
            <person name="Won Y.J."/>
        </authorList>
    </citation>
    <scope>NUCLEOTIDE SEQUENCE [LARGE SCALE GENOMIC DNA]</scope>
    <source>
        <strain evidence="1">Wonlab-2016</strain>
    </source>
</reference>
<accession>A0ABD0KMM6</accession>
<keyword evidence="2" id="KW-1185">Reference proteome</keyword>
<sequence>MNLVLDLTSLVNRHLVSELASSDLPRYRSSFGFTGALDRHLATQLTSDWPRQRSGRPIYRSGWTRMVDETSGLGTYVIVRFAALLSVDLAFD</sequence>
<dbReference type="EMBL" id="JACVVK020000154">
    <property type="protein sequence ID" value="KAK7488125.1"/>
    <property type="molecule type" value="Genomic_DNA"/>
</dbReference>
<gene>
    <name evidence="1" type="ORF">BaRGS_00020567</name>
</gene>
<dbReference type="AlphaFoldDB" id="A0ABD0KMM6"/>
<dbReference type="Proteomes" id="UP001519460">
    <property type="component" value="Unassembled WGS sequence"/>
</dbReference>
<name>A0ABD0KMM6_9CAEN</name>